<evidence type="ECO:0000313" key="3">
    <source>
        <dbReference type="Proteomes" id="UP000749559"/>
    </source>
</evidence>
<name>A0A8J1TWD0_OWEFU</name>
<feature type="compositionally biased region" description="Acidic residues" evidence="1">
    <location>
        <begin position="286"/>
        <end position="299"/>
    </location>
</feature>
<dbReference type="GO" id="GO:0003682">
    <property type="term" value="F:chromatin binding"/>
    <property type="evidence" value="ECO:0007669"/>
    <property type="project" value="TreeGrafter"/>
</dbReference>
<evidence type="ECO:0000313" key="2">
    <source>
        <dbReference type="EMBL" id="CAH1797032.1"/>
    </source>
</evidence>
<dbReference type="Proteomes" id="UP000749559">
    <property type="component" value="Unassembled WGS sequence"/>
</dbReference>
<feature type="compositionally biased region" description="Polar residues" evidence="1">
    <location>
        <begin position="220"/>
        <end position="233"/>
    </location>
</feature>
<dbReference type="EMBL" id="CAIIXF020000010">
    <property type="protein sequence ID" value="CAH1797032.1"/>
    <property type="molecule type" value="Genomic_DNA"/>
</dbReference>
<dbReference type="GO" id="GO:0007095">
    <property type="term" value="P:mitotic G2 DNA damage checkpoint signaling"/>
    <property type="evidence" value="ECO:0007669"/>
    <property type="project" value="TreeGrafter"/>
</dbReference>
<dbReference type="GO" id="GO:0005634">
    <property type="term" value="C:nucleus"/>
    <property type="evidence" value="ECO:0007669"/>
    <property type="project" value="TreeGrafter"/>
</dbReference>
<dbReference type="InterPro" id="IPR049472">
    <property type="entry name" value="MRNIP_N"/>
</dbReference>
<organism evidence="2 3">
    <name type="scientific">Owenia fusiformis</name>
    <name type="common">Polychaete worm</name>
    <dbReference type="NCBI Taxonomy" id="6347"/>
    <lineage>
        <taxon>Eukaryota</taxon>
        <taxon>Metazoa</taxon>
        <taxon>Spiralia</taxon>
        <taxon>Lophotrochozoa</taxon>
        <taxon>Annelida</taxon>
        <taxon>Polychaeta</taxon>
        <taxon>Sedentaria</taxon>
        <taxon>Canalipalpata</taxon>
        <taxon>Sabellida</taxon>
        <taxon>Oweniida</taxon>
        <taxon>Oweniidae</taxon>
        <taxon>Owenia</taxon>
    </lineage>
</organism>
<gene>
    <name evidence="2" type="ORF">OFUS_LOCUS21376</name>
</gene>
<accession>A0A8J1TWD0</accession>
<dbReference type="OrthoDB" id="5960226at2759"/>
<evidence type="ECO:0000256" key="1">
    <source>
        <dbReference type="SAM" id="MobiDB-lite"/>
    </source>
</evidence>
<dbReference type="Pfam" id="PF15749">
    <property type="entry name" value="MRNIP"/>
    <property type="match status" value="1"/>
</dbReference>
<sequence length="397" mass="45512">MPQEFQVLQCYSCKLFQVHQVKKVKKWNCKVCGEKQSIIKVFGCGTGADCRKHVQKLNMIRGSAQESEETTQPPVQSQSYIDMHRVTNEDQPTNFQSASKWETFIEKEDGHDDMAEHDVSHYTTDRNAFNQAKKEVWKDKKNRYKSQQNQDVEAPRSQCFNRTAPYSKTKPYNKQYNKETQQAPINITNTFGAPIPPMRTQHLPVGAEYVKVTRNDIKNTADNQKLRNNQLQDENPMKGVSNKLTESSSLKNNINKPYNKKKTLTSKPQVVSSSKWAMFTEQANPSDDDNDDEDDDSIEQPENNYPGDSVNMNTYKFERAENNHTPNISWLKTPGVDHTNNCLSPNVNSHKGGSHTSHSYESFSSHVNFSNVKHDTEPPHNVKPHNINNLFNVILMM</sequence>
<feature type="compositionally biased region" description="Polar residues" evidence="1">
    <location>
        <begin position="265"/>
        <end position="285"/>
    </location>
</feature>
<protein>
    <submittedName>
        <fullName evidence="2">Uncharacterized protein</fullName>
    </submittedName>
</protein>
<keyword evidence="3" id="KW-1185">Reference proteome</keyword>
<dbReference type="AlphaFoldDB" id="A0A8J1TWD0"/>
<dbReference type="PANTHER" id="PTHR15863">
    <property type="entry name" value="MRN COMPLEX-INTERACTING PROTEIN"/>
    <property type="match status" value="1"/>
</dbReference>
<comment type="caution">
    <text evidence="2">The sequence shown here is derived from an EMBL/GenBank/DDBJ whole genome shotgun (WGS) entry which is preliminary data.</text>
</comment>
<dbReference type="InterPro" id="IPR032739">
    <property type="entry name" value="MRNIP"/>
</dbReference>
<dbReference type="PANTHER" id="PTHR15863:SF2">
    <property type="entry name" value="MRN COMPLEX-INTERACTING PROTEIN"/>
    <property type="match status" value="1"/>
</dbReference>
<proteinExistence type="predicted"/>
<reference evidence="2" key="1">
    <citation type="submission" date="2022-03" db="EMBL/GenBank/DDBJ databases">
        <authorList>
            <person name="Martin C."/>
        </authorList>
    </citation>
    <scope>NUCLEOTIDE SEQUENCE</scope>
</reference>
<feature type="region of interest" description="Disordered" evidence="1">
    <location>
        <begin position="219"/>
        <end position="311"/>
    </location>
</feature>